<accession>X1VAB4</accession>
<comment type="caution">
    <text evidence="2">The sequence shown here is derived from an EMBL/GenBank/DDBJ whole genome shotgun (WGS) entry which is preliminary data.</text>
</comment>
<dbReference type="EMBL" id="BARW01029497">
    <property type="protein sequence ID" value="GAJ10131.1"/>
    <property type="molecule type" value="Genomic_DNA"/>
</dbReference>
<proteinExistence type="predicted"/>
<evidence type="ECO:0000256" key="1">
    <source>
        <dbReference type="SAM" id="MobiDB-lite"/>
    </source>
</evidence>
<gene>
    <name evidence="2" type="ORF">S12H4_47388</name>
</gene>
<name>X1VAB4_9ZZZZ</name>
<organism evidence="2">
    <name type="scientific">marine sediment metagenome</name>
    <dbReference type="NCBI Taxonomy" id="412755"/>
    <lineage>
        <taxon>unclassified sequences</taxon>
        <taxon>metagenomes</taxon>
        <taxon>ecological metagenomes</taxon>
    </lineage>
</organism>
<dbReference type="AlphaFoldDB" id="X1VAB4"/>
<protein>
    <submittedName>
        <fullName evidence="2">Uncharacterized protein</fullName>
    </submittedName>
</protein>
<reference evidence="2" key="1">
    <citation type="journal article" date="2014" name="Front. Microbiol.">
        <title>High frequency of phylogenetically diverse reductive dehalogenase-homologous genes in deep subseafloor sedimentary metagenomes.</title>
        <authorList>
            <person name="Kawai M."/>
            <person name="Futagami T."/>
            <person name="Toyoda A."/>
            <person name="Takaki Y."/>
            <person name="Nishi S."/>
            <person name="Hori S."/>
            <person name="Arai W."/>
            <person name="Tsubouchi T."/>
            <person name="Morono Y."/>
            <person name="Uchiyama I."/>
            <person name="Ito T."/>
            <person name="Fujiyama A."/>
            <person name="Inagaki F."/>
            <person name="Takami H."/>
        </authorList>
    </citation>
    <scope>NUCLEOTIDE SEQUENCE</scope>
    <source>
        <strain evidence="2">Expedition CK06-06</strain>
    </source>
</reference>
<feature type="compositionally biased region" description="Gly residues" evidence="1">
    <location>
        <begin position="30"/>
        <end position="49"/>
    </location>
</feature>
<sequence length="75" mass="7194">EAFMTGGGPKDWVTDTQGFMSLGSSLGGIMGGKPSGGGGGSSLGGGIGKGATATGGFSGQQGAYSDPNFLKNYGR</sequence>
<feature type="region of interest" description="Disordered" evidence="1">
    <location>
        <begin position="30"/>
        <end position="75"/>
    </location>
</feature>
<evidence type="ECO:0000313" key="2">
    <source>
        <dbReference type="EMBL" id="GAJ10131.1"/>
    </source>
</evidence>
<feature type="non-terminal residue" evidence="2">
    <location>
        <position position="1"/>
    </location>
</feature>